<dbReference type="SUPFAM" id="SSF81342">
    <property type="entry name" value="Transmembrane di-heme cytochromes"/>
    <property type="match status" value="1"/>
</dbReference>
<dbReference type="RefSeq" id="WP_253617217.1">
    <property type="nucleotide sequence ID" value="NZ_JAMZDE010000001.1"/>
</dbReference>
<keyword evidence="16" id="KW-1185">Reference proteome</keyword>
<dbReference type="PANTHER" id="PTHR30529">
    <property type="entry name" value="CYTOCHROME B561"/>
    <property type="match status" value="1"/>
</dbReference>
<feature type="transmembrane region" description="Helical" evidence="13">
    <location>
        <begin position="84"/>
        <end position="105"/>
    </location>
</feature>
<evidence type="ECO:0000256" key="3">
    <source>
        <dbReference type="ARBA" id="ARBA00022448"/>
    </source>
</evidence>
<evidence type="ECO:0000259" key="14">
    <source>
        <dbReference type="Pfam" id="PF01292"/>
    </source>
</evidence>
<keyword evidence="7" id="KW-0479">Metal-binding</keyword>
<keyword evidence="4" id="KW-1003">Cell membrane</keyword>
<evidence type="ECO:0000256" key="5">
    <source>
        <dbReference type="ARBA" id="ARBA00022617"/>
    </source>
</evidence>
<dbReference type="GO" id="GO:0022904">
    <property type="term" value="P:respiratory electron transport chain"/>
    <property type="evidence" value="ECO:0007669"/>
    <property type="project" value="InterPro"/>
</dbReference>
<evidence type="ECO:0000256" key="4">
    <source>
        <dbReference type="ARBA" id="ARBA00022475"/>
    </source>
</evidence>
<keyword evidence="3" id="KW-0813">Transport</keyword>
<protein>
    <submittedName>
        <fullName evidence="15">Cytochrome b/b6 domain-containing protein</fullName>
    </submittedName>
</protein>
<evidence type="ECO:0000256" key="7">
    <source>
        <dbReference type="ARBA" id="ARBA00022723"/>
    </source>
</evidence>
<dbReference type="GO" id="GO:0020037">
    <property type="term" value="F:heme binding"/>
    <property type="evidence" value="ECO:0007669"/>
    <property type="project" value="TreeGrafter"/>
</dbReference>
<keyword evidence="8" id="KW-0249">Electron transport</keyword>
<evidence type="ECO:0000256" key="6">
    <source>
        <dbReference type="ARBA" id="ARBA00022692"/>
    </source>
</evidence>
<keyword evidence="11 13" id="KW-0472">Membrane</keyword>
<feature type="transmembrane region" description="Helical" evidence="13">
    <location>
        <begin position="12"/>
        <end position="32"/>
    </location>
</feature>
<organism evidence="15 16">
    <name type="scientific">Idiomarina rhizosphaerae</name>
    <dbReference type="NCBI Taxonomy" id="2961572"/>
    <lineage>
        <taxon>Bacteria</taxon>
        <taxon>Pseudomonadati</taxon>
        <taxon>Pseudomonadota</taxon>
        <taxon>Gammaproteobacteria</taxon>
        <taxon>Alteromonadales</taxon>
        <taxon>Idiomarinaceae</taxon>
        <taxon>Idiomarina</taxon>
    </lineage>
</organism>
<dbReference type="InterPro" id="IPR011577">
    <property type="entry name" value="Cyt_b561_bac/Ni-Hgenase"/>
</dbReference>
<dbReference type="AlphaFoldDB" id="A0A9X2G1I4"/>
<evidence type="ECO:0000256" key="12">
    <source>
        <dbReference type="ARBA" id="ARBA00037975"/>
    </source>
</evidence>
<evidence type="ECO:0000256" key="9">
    <source>
        <dbReference type="ARBA" id="ARBA00022989"/>
    </source>
</evidence>
<keyword evidence="6 13" id="KW-0812">Transmembrane</keyword>
<dbReference type="PANTHER" id="PTHR30529:SF1">
    <property type="entry name" value="CYTOCHROME B561 HOMOLOG 2"/>
    <property type="match status" value="1"/>
</dbReference>
<keyword evidence="10" id="KW-0408">Iron</keyword>
<evidence type="ECO:0000256" key="10">
    <source>
        <dbReference type="ARBA" id="ARBA00023004"/>
    </source>
</evidence>
<evidence type="ECO:0000256" key="1">
    <source>
        <dbReference type="ARBA" id="ARBA00001970"/>
    </source>
</evidence>
<comment type="cofactor">
    <cofactor evidence="1">
        <name>heme b</name>
        <dbReference type="ChEBI" id="CHEBI:60344"/>
    </cofactor>
</comment>
<feature type="domain" description="Cytochrome b561 bacterial/Ni-hydrogenase" evidence="14">
    <location>
        <begin position="4"/>
        <end position="159"/>
    </location>
</feature>
<sequence length="169" mass="19376">MDIRYSGLSRINHWFSVIFVVVMLTLGYMMFFANDRASGSYAEAAHIGVGFFAFWFLLWRTIYRLKMGFPAHKTQDRRHEFARVVHYLILLGLTLLIITGPLYLFTENEGLAVFDWFTVNLDLTALSIVHEPAEEVHKITGLYVLPALLVVHIAGAVFTYLSNEEITRS</sequence>
<evidence type="ECO:0000256" key="8">
    <source>
        <dbReference type="ARBA" id="ARBA00022982"/>
    </source>
</evidence>
<dbReference type="EMBL" id="JAMZDE010000001">
    <property type="protein sequence ID" value="MCP1338253.1"/>
    <property type="molecule type" value="Genomic_DNA"/>
</dbReference>
<feature type="transmembrane region" description="Helical" evidence="13">
    <location>
        <begin position="141"/>
        <end position="161"/>
    </location>
</feature>
<dbReference type="GO" id="GO:0005886">
    <property type="term" value="C:plasma membrane"/>
    <property type="evidence" value="ECO:0007669"/>
    <property type="project" value="UniProtKB-SubCell"/>
</dbReference>
<comment type="subcellular location">
    <subcellularLocation>
        <location evidence="2">Cell membrane</location>
        <topology evidence="2">Multi-pass membrane protein</topology>
    </subcellularLocation>
</comment>
<feature type="transmembrane region" description="Helical" evidence="13">
    <location>
        <begin position="44"/>
        <end position="63"/>
    </location>
</feature>
<evidence type="ECO:0000256" key="2">
    <source>
        <dbReference type="ARBA" id="ARBA00004651"/>
    </source>
</evidence>
<reference evidence="15" key="1">
    <citation type="submission" date="2022-06" db="EMBL/GenBank/DDBJ databases">
        <title>Idiomarina rhizosphaerae M1R2S28.</title>
        <authorList>
            <person name="Sun J.-Q."/>
            <person name="Li L.-F."/>
        </authorList>
    </citation>
    <scope>NUCLEOTIDE SEQUENCE</scope>
    <source>
        <strain evidence="15">M1R2S28</strain>
    </source>
</reference>
<accession>A0A9X2G1I4</accession>
<evidence type="ECO:0000256" key="13">
    <source>
        <dbReference type="SAM" id="Phobius"/>
    </source>
</evidence>
<gene>
    <name evidence="15" type="ORF">NJR55_01480</name>
</gene>
<dbReference type="InterPro" id="IPR016174">
    <property type="entry name" value="Di-haem_cyt_TM"/>
</dbReference>
<dbReference type="Pfam" id="PF01292">
    <property type="entry name" value="Ni_hydr_CYTB"/>
    <property type="match status" value="1"/>
</dbReference>
<name>A0A9X2G1I4_9GAMM</name>
<comment type="similarity">
    <text evidence="12">Belongs to the cytochrome b561 family.</text>
</comment>
<evidence type="ECO:0000313" key="15">
    <source>
        <dbReference type="EMBL" id="MCP1338253.1"/>
    </source>
</evidence>
<dbReference type="GO" id="GO:0009055">
    <property type="term" value="F:electron transfer activity"/>
    <property type="evidence" value="ECO:0007669"/>
    <property type="project" value="InterPro"/>
</dbReference>
<dbReference type="InterPro" id="IPR052168">
    <property type="entry name" value="Cytochrome_b561_oxidase"/>
</dbReference>
<keyword evidence="5" id="KW-0349">Heme</keyword>
<dbReference type="Proteomes" id="UP001139474">
    <property type="component" value="Unassembled WGS sequence"/>
</dbReference>
<keyword evidence="9 13" id="KW-1133">Transmembrane helix</keyword>
<comment type="caution">
    <text evidence="15">The sequence shown here is derived from an EMBL/GenBank/DDBJ whole genome shotgun (WGS) entry which is preliminary data.</text>
</comment>
<evidence type="ECO:0000313" key="16">
    <source>
        <dbReference type="Proteomes" id="UP001139474"/>
    </source>
</evidence>
<dbReference type="GO" id="GO:0046872">
    <property type="term" value="F:metal ion binding"/>
    <property type="evidence" value="ECO:0007669"/>
    <property type="project" value="UniProtKB-KW"/>
</dbReference>
<proteinExistence type="inferred from homology"/>
<evidence type="ECO:0000256" key="11">
    <source>
        <dbReference type="ARBA" id="ARBA00023136"/>
    </source>
</evidence>